<feature type="region of interest" description="Disordered" evidence="1">
    <location>
        <begin position="116"/>
        <end position="154"/>
    </location>
</feature>
<evidence type="ECO:0000313" key="4">
    <source>
        <dbReference type="Proteomes" id="UP000616885"/>
    </source>
</evidence>
<reference evidence="3" key="1">
    <citation type="submission" date="2020-10" db="EMBL/GenBank/DDBJ databases">
        <title>High-Quality Genome Resource of Clonostachys rosea strain S41 by Oxford Nanopore Long-Read Sequencing.</title>
        <authorList>
            <person name="Wang H."/>
        </authorList>
    </citation>
    <scope>NUCLEOTIDE SEQUENCE</scope>
    <source>
        <strain evidence="3">S41</strain>
    </source>
</reference>
<name>A0A8H7K435_BIOOC</name>
<evidence type="ECO:0000313" key="3">
    <source>
        <dbReference type="EMBL" id="KAF9743329.1"/>
    </source>
</evidence>
<dbReference type="AlphaFoldDB" id="A0A8H7K435"/>
<feature type="domain" description="F-box" evidence="2">
    <location>
        <begin position="1"/>
        <end position="43"/>
    </location>
</feature>
<dbReference type="SUPFAM" id="SSF52047">
    <property type="entry name" value="RNI-like"/>
    <property type="match status" value="1"/>
</dbReference>
<comment type="caution">
    <text evidence="3">The sequence shown here is derived from an EMBL/GenBank/DDBJ whole genome shotgun (WGS) entry which is preliminary data.</text>
</comment>
<evidence type="ECO:0000259" key="2">
    <source>
        <dbReference type="PROSITE" id="PS50181"/>
    </source>
</evidence>
<evidence type="ECO:0000256" key="1">
    <source>
        <dbReference type="SAM" id="MobiDB-lite"/>
    </source>
</evidence>
<protein>
    <recommendedName>
        <fullName evidence="2">F-box domain-containing protein</fullName>
    </recommendedName>
</protein>
<dbReference type="InterPro" id="IPR032675">
    <property type="entry name" value="LRR_dom_sf"/>
</dbReference>
<accession>A0A8H7K435</accession>
<dbReference type="PROSITE" id="PS50181">
    <property type="entry name" value="FBOX"/>
    <property type="match status" value="1"/>
</dbReference>
<dbReference type="EMBL" id="JADCTT010000017">
    <property type="protein sequence ID" value="KAF9743329.1"/>
    <property type="molecule type" value="Genomic_DNA"/>
</dbReference>
<organism evidence="3 4">
    <name type="scientific">Bionectria ochroleuca</name>
    <name type="common">Gliocladium roseum</name>
    <dbReference type="NCBI Taxonomy" id="29856"/>
    <lineage>
        <taxon>Eukaryota</taxon>
        <taxon>Fungi</taxon>
        <taxon>Dikarya</taxon>
        <taxon>Ascomycota</taxon>
        <taxon>Pezizomycotina</taxon>
        <taxon>Sordariomycetes</taxon>
        <taxon>Hypocreomycetidae</taxon>
        <taxon>Hypocreales</taxon>
        <taxon>Bionectriaceae</taxon>
        <taxon>Clonostachys</taxon>
    </lineage>
</organism>
<dbReference type="InterPro" id="IPR001810">
    <property type="entry name" value="F-box_dom"/>
</dbReference>
<dbReference type="CDD" id="cd09917">
    <property type="entry name" value="F-box_SF"/>
    <property type="match status" value="1"/>
</dbReference>
<dbReference type="Proteomes" id="UP000616885">
    <property type="component" value="Unassembled WGS sequence"/>
</dbReference>
<dbReference type="Gene3D" id="3.80.10.10">
    <property type="entry name" value="Ribonuclease Inhibitor"/>
    <property type="match status" value="1"/>
</dbReference>
<feature type="compositionally biased region" description="Acidic residues" evidence="1">
    <location>
        <begin position="116"/>
        <end position="153"/>
    </location>
</feature>
<proteinExistence type="predicted"/>
<gene>
    <name evidence="3" type="ORF">IM811_006420</name>
</gene>
<sequence>MERMPVELVRNVLQELDPSSLKNVRLASKRCSELATPILFSVIKLAGEGQISSHVVDPQRYPKRSVEFGKLHEAIAEVLPLARSATRLVFAPAFYREGFWDDYRAYLHEQIEEPVDEVDIDYSEDGDVDGGDDGGDDEDEDGEESESETEEDRYEARIQAVIARRAARPEVERDQIREAEEHWNLKRQEQEVNSERVEASLLELISCTNLKEIEIQEWEFSGFGGLDFESYEIDGIRKVSSPTAQHLHLIARCLHKCGRHIEKLQVRALNPEMIQDSPAMRFAFEGLRHLRLDINHVDSLLEDSSFDHALPKLLEHAGPTLERLEMVSGSSWPQLPSRGVHSLGKIFNHKGTSKSLSFPNLRSFRLVSLIISTTSLLEFLTSQPKIAKLEFSYVYLATSGMGWKSLASALPASVEIWEVSGRLGHEPVAGFEPPIAYNCCADWNYFGKQLLTETGWKGSSWTRFGLSSAESRIPATKNETWGQLAYR</sequence>